<comment type="caution">
    <text evidence="1">The sequence shown here is derived from an EMBL/GenBank/DDBJ whole genome shotgun (WGS) entry which is preliminary data.</text>
</comment>
<accession>A0A5C5YGL0</accession>
<dbReference type="EMBL" id="SJPK01000002">
    <property type="protein sequence ID" value="TWT74284.1"/>
    <property type="molecule type" value="Genomic_DNA"/>
</dbReference>
<keyword evidence="2" id="KW-1185">Reference proteome</keyword>
<dbReference type="Proteomes" id="UP000318053">
    <property type="component" value="Unassembled WGS sequence"/>
</dbReference>
<organism evidence="1 2">
    <name type="scientific">Allorhodopirellula solitaria</name>
    <dbReference type="NCBI Taxonomy" id="2527987"/>
    <lineage>
        <taxon>Bacteria</taxon>
        <taxon>Pseudomonadati</taxon>
        <taxon>Planctomycetota</taxon>
        <taxon>Planctomycetia</taxon>
        <taxon>Pirellulales</taxon>
        <taxon>Pirellulaceae</taxon>
        <taxon>Allorhodopirellula</taxon>
    </lineage>
</organism>
<gene>
    <name evidence="1" type="ORF">CA85_11710</name>
</gene>
<sequence length="66" mass="7586">MPQKTFRCALRTLPSDEPTSWCPAVRCFVQYGTYYSRVPYEWSAARRIALSDACHTKSNVLKKKNG</sequence>
<protein>
    <submittedName>
        <fullName evidence="1">Uncharacterized protein</fullName>
    </submittedName>
</protein>
<proteinExistence type="predicted"/>
<evidence type="ECO:0000313" key="2">
    <source>
        <dbReference type="Proteomes" id="UP000318053"/>
    </source>
</evidence>
<reference evidence="1 2" key="1">
    <citation type="submission" date="2019-02" db="EMBL/GenBank/DDBJ databases">
        <title>Deep-cultivation of Planctomycetes and their phenomic and genomic characterization uncovers novel biology.</title>
        <authorList>
            <person name="Wiegand S."/>
            <person name="Jogler M."/>
            <person name="Boedeker C."/>
            <person name="Pinto D."/>
            <person name="Vollmers J."/>
            <person name="Rivas-Marin E."/>
            <person name="Kohn T."/>
            <person name="Peeters S.H."/>
            <person name="Heuer A."/>
            <person name="Rast P."/>
            <person name="Oberbeckmann S."/>
            <person name="Bunk B."/>
            <person name="Jeske O."/>
            <person name="Meyerdierks A."/>
            <person name="Storesund J.E."/>
            <person name="Kallscheuer N."/>
            <person name="Luecker S."/>
            <person name="Lage O.M."/>
            <person name="Pohl T."/>
            <person name="Merkel B.J."/>
            <person name="Hornburger P."/>
            <person name="Mueller R.-W."/>
            <person name="Bruemmer F."/>
            <person name="Labrenz M."/>
            <person name="Spormann A.M."/>
            <person name="Op Den Camp H."/>
            <person name="Overmann J."/>
            <person name="Amann R."/>
            <person name="Jetten M.S.M."/>
            <person name="Mascher T."/>
            <person name="Medema M.H."/>
            <person name="Devos D.P."/>
            <person name="Kaster A.-K."/>
            <person name="Ovreas L."/>
            <person name="Rohde M."/>
            <person name="Galperin M.Y."/>
            <person name="Jogler C."/>
        </authorList>
    </citation>
    <scope>NUCLEOTIDE SEQUENCE [LARGE SCALE GENOMIC DNA]</scope>
    <source>
        <strain evidence="1 2">CA85</strain>
    </source>
</reference>
<dbReference type="AlphaFoldDB" id="A0A5C5YGL0"/>
<evidence type="ECO:0000313" key="1">
    <source>
        <dbReference type="EMBL" id="TWT74284.1"/>
    </source>
</evidence>
<name>A0A5C5YGL0_9BACT</name>